<feature type="region of interest" description="Disordered" evidence="1">
    <location>
        <begin position="1"/>
        <end position="54"/>
    </location>
</feature>
<feature type="compositionally biased region" description="Basic residues" evidence="1">
    <location>
        <begin position="1"/>
        <end position="11"/>
    </location>
</feature>
<feature type="compositionally biased region" description="Polar residues" evidence="1">
    <location>
        <begin position="19"/>
        <end position="30"/>
    </location>
</feature>
<keyword evidence="3" id="KW-1185">Reference proteome</keyword>
<evidence type="ECO:0000313" key="2">
    <source>
        <dbReference type="EMBL" id="AXK36945.1"/>
    </source>
</evidence>
<gene>
    <name evidence="2" type="ORF">DVA86_34990</name>
</gene>
<dbReference type="EMBL" id="CP031320">
    <property type="protein sequence ID" value="AXK36945.1"/>
    <property type="molecule type" value="Genomic_DNA"/>
</dbReference>
<proteinExistence type="predicted"/>
<evidence type="ECO:0000313" key="3">
    <source>
        <dbReference type="Proteomes" id="UP000254425"/>
    </source>
</evidence>
<name>A0A345XZ79_9ACTN</name>
<organism evidence="2 3">
    <name type="scientific">Streptomyces armeniacus</name>
    <dbReference type="NCBI Taxonomy" id="83291"/>
    <lineage>
        <taxon>Bacteria</taxon>
        <taxon>Bacillati</taxon>
        <taxon>Actinomycetota</taxon>
        <taxon>Actinomycetes</taxon>
        <taxon>Kitasatosporales</taxon>
        <taxon>Streptomycetaceae</taxon>
        <taxon>Streptomyces</taxon>
    </lineage>
</organism>
<reference evidence="2 3" key="1">
    <citation type="submission" date="2018-07" db="EMBL/GenBank/DDBJ databases">
        <title>Draft genome of the type strain Streptomyces armeniacus ATCC 15676.</title>
        <authorList>
            <person name="Labana P."/>
            <person name="Gosse J.T."/>
            <person name="Boddy C.N."/>
        </authorList>
    </citation>
    <scope>NUCLEOTIDE SEQUENCE [LARGE SCALE GENOMIC DNA]</scope>
    <source>
        <strain evidence="2 3">ATCC 15676</strain>
    </source>
</reference>
<dbReference type="AlphaFoldDB" id="A0A345XZ79"/>
<protein>
    <submittedName>
        <fullName evidence="2">Uncharacterized protein</fullName>
    </submittedName>
</protein>
<dbReference type="KEGG" id="sarm:DVA86_34990"/>
<sequence length="84" mass="8948">MKPRHLHHTGGLRRDQDRPVSTTLMINTPNRRPGTVEGHECSPPAPAPSCSSSVSAGARLRGCLYVLRRVRAGHAVAVSGVRGS</sequence>
<evidence type="ECO:0000256" key="1">
    <source>
        <dbReference type="SAM" id="MobiDB-lite"/>
    </source>
</evidence>
<dbReference type="Proteomes" id="UP000254425">
    <property type="component" value="Chromosome"/>
</dbReference>
<accession>A0A345XZ79</accession>